<gene>
    <name evidence="1" type="primary">CBR2_1</name>
    <name evidence="1" type="ORF">CK203_086485</name>
</gene>
<name>A0A438EIG1_VITVI</name>
<organism evidence="1 2">
    <name type="scientific">Vitis vinifera</name>
    <name type="common">Grape</name>
    <dbReference type="NCBI Taxonomy" id="29760"/>
    <lineage>
        <taxon>Eukaryota</taxon>
        <taxon>Viridiplantae</taxon>
        <taxon>Streptophyta</taxon>
        <taxon>Embryophyta</taxon>
        <taxon>Tracheophyta</taxon>
        <taxon>Spermatophyta</taxon>
        <taxon>Magnoliopsida</taxon>
        <taxon>eudicotyledons</taxon>
        <taxon>Gunneridae</taxon>
        <taxon>Pentapetalae</taxon>
        <taxon>rosids</taxon>
        <taxon>Vitales</taxon>
        <taxon>Vitaceae</taxon>
        <taxon>Viteae</taxon>
        <taxon>Vitis</taxon>
    </lineage>
</organism>
<evidence type="ECO:0000313" key="1">
    <source>
        <dbReference type="EMBL" id="RVW47491.1"/>
    </source>
</evidence>
<proteinExistence type="predicted"/>
<accession>A0A438EIG1</accession>
<dbReference type="AlphaFoldDB" id="A0A438EIG1"/>
<comment type="caution">
    <text evidence="1">The sequence shown here is derived from an EMBL/GenBank/DDBJ whole genome shotgun (WGS) entry which is preliminary data.</text>
</comment>
<dbReference type="EMBL" id="QGNW01001282">
    <property type="protein sequence ID" value="RVW47491.1"/>
    <property type="molecule type" value="Genomic_DNA"/>
</dbReference>
<dbReference type="Proteomes" id="UP000288805">
    <property type="component" value="Unassembled WGS sequence"/>
</dbReference>
<evidence type="ECO:0000313" key="2">
    <source>
        <dbReference type="Proteomes" id="UP000288805"/>
    </source>
</evidence>
<protein>
    <submittedName>
        <fullName evidence="1">NADH-cytochrome b5 reductase-like protein</fullName>
    </submittedName>
</protein>
<sequence>MALFFKRLAKAGPVAFTNAFGGQPKSGARNFRIPFGAIAAVSGGISFYCFSSENLVDAKNENFGLFGVMDLLKLM</sequence>
<reference evidence="1 2" key="1">
    <citation type="journal article" date="2018" name="PLoS Genet.">
        <title>Population sequencing reveals clonal diversity and ancestral inbreeding in the grapevine cultivar Chardonnay.</title>
        <authorList>
            <person name="Roach M.J."/>
            <person name="Johnson D.L."/>
            <person name="Bohlmann J."/>
            <person name="van Vuuren H.J."/>
            <person name="Jones S.J."/>
            <person name="Pretorius I.S."/>
            <person name="Schmidt S.A."/>
            <person name="Borneman A.R."/>
        </authorList>
    </citation>
    <scope>NUCLEOTIDE SEQUENCE [LARGE SCALE GENOMIC DNA]</scope>
    <source>
        <strain evidence="2">cv. Chardonnay</strain>
        <tissue evidence="1">Leaf</tissue>
    </source>
</reference>